<proteinExistence type="predicted"/>
<evidence type="ECO:0000256" key="1">
    <source>
        <dbReference type="SAM" id="Phobius"/>
    </source>
</evidence>
<keyword evidence="1" id="KW-0812">Transmembrane</keyword>
<gene>
    <name evidence="2" type="ORF">S01H1_43564</name>
</gene>
<protein>
    <submittedName>
        <fullName evidence="2">Uncharacterized protein</fullName>
    </submittedName>
</protein>
<feature type="non-terminal residue" evidence="2">
    <location>
        <position position="1"/>
    </location>
</feature>
<keyword evidence="1" id="KW-1133">Transmembrane helix</keyword>
<keyword evidence="1" id="KW-0472">Membrane</keyword>
<accession>X0VJV0</accession>
<evidence type="ECO:0000313" key="2">
    <source>
        <dbReference type="EMBL" id="GAG00861.1"/>
    </source>
</evidence>
<feature type="transmembrane region" description="Helical" evidence="1">
    <location>
        <begin position="30"/>
        <end position="54"/>
    </location>
</feature>
<name>X0VJV0_9ZZZZ</name>
<reference evidence="2" key="1">
    <citation type="journal article" date="2014" name="Front. Microbiol.">
        <title>High frequency of phylogenetically diverse reductive dehalogenase-homologous genes in deep subseafloor sedimentary metagenomes.</title>
        <authorList>
            <person name="Kawai M."/>
            <person name="Futagami T."/>
            <person name="Toyoda A."/>
            <person name="Takaki Y."/>
            <person name="Nishi S."/>
            <person name="Hori S."/>
            <person name="Arai W."/>
            <person name="Tsubouchi T."/>
            <person name="Morono Y."/>
            <person name="Uchiyama I."/>
            <person name="Ito T."/>
            <person name="Fujiyama A."/>
            <person name="Inagaki F."/>
            <person name="Takami H."/>
        </authorList>
    </citation>
    <scope>NUCLEOTIDE SEQUENCE</scope>
    <source>
        <strain evidence="2">Expedition CK06-06</strain>
    </source>
</reference>
<sequence>NQKSNRMITLIAYLTRPELPKEYDSRIYKFLFRVAVTEGLLYITILLSCLTLTLK</sequence>
<organism evidence="2">
    <name type="scientific">marine sediment metagenome</name>
    <dbReference type="NCBI Taxonomy" id="412755"/>
    <lineage>
        <taxon>unclassified sequences</taxon>
        <taxon>metagenomes</taxon>
        <taxon>ecological metagenomes</taxon>
    </lineage>
</organism>
<dbReference type="AlphaFoldDB" id="X0VJV0"/>
<dbReference type="EMBL" id="BARS01027758">
    <property type="protein sequence ID" value="GAG00861.1"/>
    <property type="molecule type" value="Genomic_DNA"/>
</dbReference>
<comment type="caution">
    <text evidence="2">The sequence shown here is derived from an EMBL/GenBank/DDBJ whole genome shotgun (WGS) entry which is preliminary data.</text>
</comment>